<dbReference type="EMBL" id="JASZ02000039">
    <property type="protein sequence ID" value="OWK97144.1"/>
    <property type="molecule type" value="Genomic_DNA"/>
</dbReference>
<sequence>MLESLKISSKAEKGILLSFEIFSPILLNSSTNCCSLYFFKYDEGNNLRQKLLKFQQFLQSYKELDL</sequence>
<name>A0A246B7N4_9FLAO</name>
<reference evidence="1 2" key="1">
    <citation type="submission" date="2014-01" db="EMBL/GenBank/DDBJ databases">
        <authorList>
            <consortium name="Genome Consortium for Active Teaching"/>
            <person name="Sontag T.C."/>
            <person name="Newman J.D."/>
        </authorList>
    </citation>
    <scope>NUCLEOTIDE SEQUENCE [LARGE SCALE GENOMIC DNA]</scope>
    <source>
        <strain evidence="1 2">DSM 19056</strain>
    </source>
</reference>
<reference evidence="1 2" key="2">
    <citation type="submission" date="2017-05" db="EMBL/GenBank/DDBJ databases">
        <title>Genome of Chryseobacterium haifense.</title>
        <authorList>
            <person name="Newman J.D."/>
        </authorList>
    </citation>
    <scope>NUCLEOTIDE SEQUENCE [LARGE SCALE GENOMIC DNA]</scope>
    <source>
        <strain evidence="1 2">DSM 19056</strain>
    </source>
</reference>
<evidence type="ECO:0000313" key="1">
    <source>
        <dbReference type="EMBL" id="OWK97144.1"/>
    </source>
</evidence>
<dbReference type="AlphaFoldDB" id="A0A246B7N4"/>
<protein>
    <submittedName>
        <fullName evidence="1">Uncharacterized protein</fullName>
    </submittedName>
</protein>
<gene>
    <name evidence="1" type="ORF">AP75_12820</name>
</gene>
<keyword evidence="2" id="KW-1185">Reference proteome</keyword>
<accession>A0A246B7N4</accession>
<evidence type="ECO:0000313" key="2">
    <source>
        <dbReference type="Proteomes" id="UP000197587"/>
    </source>
</evidence>
<dbReference type="Proteomes" id="UP000197587">
    <property type="component" value="Unassembled WGS sequence"/>
</dbReference>
<organism evidence="1 2">
    <name type="scientific">Kaistella haifensis DSM 19056</name>
    <dbReference type="NCBI Taxonomy" id="1450526"/>
    <lineage>
        <taxon>Bacteria</taxon>
        <taxon>Pseudomonadati</taxon>
        <taxon>Bacteroidota</taxon>
        <taxon>Flavobacteriia</taxon>
        <taxon>Flavobacteriales</taxon>
        <taxon>Weeksellaceae</taxon>
        <taxon>Chryseobacterium group</taxon>
        <taxon>Kaistella</taxon>
    </lineage>
</organism>
<comment type="caution">
    <text evidence="1">The sequence shown here is derived from an EMBL/GenBank/DDBJ whole genome shotgun (WGS) entry which is preliminary data.</text>
</comment>
<proteinExistence type="predicted"/>